<gene>
    <name evidence="1" type="ORF">FCI23_41380</name>
</gene>
<sequence>MTEYVDEVWLLRLAERIDGDPQVNDLGPLFATVARHRARAMERDVYGSDWLKAAALLHTLARLDSLEHSNGQFAWLTTVGFLAVNGYHLEYPPKSAAALVMNTGAGLIGVQQIAVQLRQWVAS</sequence>
<keyword evidence="2" id="KW-1185">Reference proteome</keyword>
<dbReference type="OrthoDB" id="4214595at2"/>
<dbReference type="AlphaFoldDB" id="A0A4V5MXN6"/>
<organism evidence="1 2">
    <name type="scientific">Actinacidiphila oryziradicis</name>
    <dbReference type="NCBI Taxonomy" id="2571141"/>
    <lineage>
        <taxon>Bacteria</taxon>
        <taxon>Bacillati</taxon>
        <taxon>Actinomycetota</taxon>
        <taxon>Actinomycetes</taxon>
        <taxon>Kitasatosporales</taxon>
        <taxon>Streptomycetaceae</taxon>
        <taxon>Actinacidiphila</taxon>
    </lineage>
</organism>
<protein>
    <submittedName>
        <fullName evidence="1">Fic family toxin-antitoxin system, toxin component</fullName>
    </submittedName>
</protein>
<dbReference type="InterPro" id="IPR053737">
    <property type="entry name" value="Type_II_TA_Toxin"/>
</dbReference>
<dbReference type="EMBL" id="SUMC01000077">
    <property type="protein sequence ID" value="TKA00979.1"/>
    <property type="molecule type" value="Genomic_DNA"/>
</dbReference>
<dbReference type="RefSeq" id="WP_136729244.1">
    <property type="nucleotide sequence ID" value="NZ_SUMC01000077.1"/>
</dbReference>
<name>A0A4V5MXN6_9ACTN</name>
<accession>A0A4V5MXN6</accession>
<evidence type="ECO:0000313" key="2">
    <source>
        <dbReference type="Proteomes" id="UP000305778"/>
    </source>
</evidence>
<reference evidence="1 2" key="1">
    <citation type="submission" date="2019-04" db="EMBL/GenBank/DDBJ databases">
        <title>Streptomyces oryziradicis sp. nov., a novel actinomycete isolated from rhizosphere soil of rice (Oryza sativa L.).</title>
        <authorList>
            <person name="Li C."/>
        </authorList>
    </citation>
    <scope>NUCLEOTIDE SEQUENCE [LARGE SCALE GENOMIC DNA]</scope>
    <source>
        <strain evidence="1 2">NEAU-C40</strain>
    </source>
</reference>
<dbReference type="Proteomes" id="UP000305778">
    <property type="component" value="Unassembled WGS sequence"/>
</dbReference>
<comment type="caution">
    <text evidence="1">The sequence shown here is derived from an EMBL/GenBank/DDBJ whole genome shotgun (WGS) entry which is preliminary data.</text>
</comment>
<dbReference type="Gene3D" id="1.20.120.1870">
    <property type="entry name" value="Fic/DOC protein, Fido domain"/>
    <property type="match status" value="1"/>
</dbReference>
<evidence type="ECO:0000313" key="1">
    <source>
        <dbReference type="EMBL" id="TKA00979.1"/>
    </source>
</evidence>
<proteinExistence type="predicted"/>